<accession>A0A9P5XH70</accession>
<dbReference type="Proteomes" id="UP000807342">
    <property type="component" value="Unassembled WGS sequence"/>
</dbReference>
<dbReference type="OrthoDB" id="3023732at2759"/>
<protein>
    <submittedName>
        <fullName evidence="2">Uncharacterized protein</fullName>
    </submittedName>
</protein>
<gene>
    <name evidence="2" type="ORF">P691DRAFT_790576</name>
</gene>
<evidence type="ECO:0000313" key="2">
    <source>
        <dbReference type="EMBL" id="KAF9449711.1"/>
    </source>
</evidence>
<comment type="caution">
    <text evidence="2">The sequence shown here is derived from an EMBL/GenBank/DDBJ whole genome shotgun (WGS) entry which is preliminary data.</text>
</comment>
<evidence type="ECO:0000313" key="3">
    <source>
        <dbReference type="Proteomes" id="UP000807342"/>
    </source>
</evidence>
<keyword evidence="3" id="KW-1185">Reference proteome</keyword>
<dbReference type="EMBL" id="MU151122">
    <property type="protein sequence ID" value="KAF9449711.1"/>
    <property type="molecule type" value="Genomic_DNA"/>
</dbReference>
<reference evidence="2" key="1">
    <citation type="submission" date="2020-11" db="EMBL/GenBank/DDBJ databases">
        <authorList>
            <consortium name="DOE Joint Genome Institute"/>
            <person name="Ahrendt S."/>
            <person name="Riley R."/>
            <person name="Andreopoulos W."/>
            <person name="Labutti K."/>
            <person name="Pangilinan J."/>
            <person name="Ruiz-Duenas F.J."/>
            <person name="Barrasa J.M."/>
            <person name="Sanchez-Garcia M."/>
            <person name="Camarero S."/>
            <person name="Miyauchi S."/>
            <person name="Serrano A."/>
            <person name="Linde D."/>
            <person name="Babiker R."/>
            <person name="Drula E."/>
            <person name="Ayuso-Fernandez I."/>
            <person name="Pacheco R."/>
            <person name="Padilla G."/>
            <person name="Ferreira P."/>
            <person name="Barriuso J."/>
            <person name="Kellner H."/>
            <person name="Castanera R."/>
            <person name="Alfaro M."/>
            <person name="Ramirez L."/>
            <person name="Pisabarro A.G."/>
            <person name="Kuo A."/>
            <person name="Tritt A."/>
            <person name="Lipzen A."/>
            <person name="He G."/>
            <person name="Yan M."/>
            <person name="Ng V."/>
            <person name="Cullen D."/>
            <person name="Martin F."/>
            <person name="Rosso M.-N."/>
            <person name="Henrissat B."/>
            <person name="Hibbett D."/>
            <person name="Martinez A.T."/>
            <person name="Grigoriev I.V."/>
        </authorList>
    </citation>
    <scope>NUCLEOTIDE SEQUENCE</scope>
    <source>
        <strain evidence="2">MF-IS2</strain>
    </source>
</reference>
<evidence type="ECO:0000256" key="1">
    <source>
        <dbReference type="SAM" id="MobiDB-lite"/>
    </source>
</evidence>
<name>A0A9P5XH70_9AGAR</name>
<dbReference type="AlphaFoldDB" id="A0A9P5XH70"/>
<organism evidence="2 3">
    <name type="scientific">Macrolepiota fuliginosa MF-IS2</name>
    <dbReference type="NCBI Taxonomy" id="1400762"/>
    <lineage>
        <taxon>Eukaryota</taxon>
        <taxon>Fungi</taxon>
        <taxon>Dikarya</taxon>
        <taxon>Basidiomycota</taxon>
        <taxon>Agaricomycotina</taxon>
        <taxon>Agaricomycetes</taxon>
        <taxon>Agaricomycetidae</taxon>
        <taxon>Agaricales</taxon>
        <taxon>Agaricineae</taxon>
        <taxon>Agaricaceae</taxon>
        <taxon>Macrolepiota</taxon>
    </lineage>
</organism>
<feature type="compositionally biased region" description="Low complexity" evidence="1">
    <location>
        <begin position="219"/>
        <end position="228"/>
    </location>
</feature>
<feature type="region of interest" description="Disordered" evidence="1">
    <location>
        <begin position="219"/>
        <end position="247"/>
    </location>
</feature>
<sequence length="282" mass="32541">MTRRIVIGSLFVLEVEFPNSRQKIWGIMWGKFRVKACPEEVVRSRLVTRWYDLMAWRTLDRREVGSDTHCSKSVADLEKFSRERVSVPLHTLDDFAKYWNTFDGIARRLIDSKIITKAERDLYFWTGLPLDIRRSIGEQLAIADLSYHDRTVPTWRDAIQAGRFIYHDPTLSSPKQDKDIDKLVRTLHSLNVEDSNYAVAYARLLVVAPSVADRIRPPARWSPPARSSTLSVQHPSPRIHAPHTTGESKYCRQTLRRVQSYVSYQSCPTCADQHVVHRAPGI</sequence>
<proteinExistence type="predicted"/>